<evidence type="ECO:0000256" key="1">
    <source>
        <dbReference type="SAM" id="MobiDB-lite"/>
    </source>
</evidence>
<reference evidence="3 4" key="1">
    <citation type="journal article" date="2018" name="IMA Fungus">
        <title>IMA Genome-F 9: Draft genome sequence of Annulohypoxylon stygium, Aspergillus mulundensis, Berkeleyomyces basicola (syn. Thielaviopsis basicola), Ceratocystis smalleyi, two Cercospora beticola strains, Coleophoma cylindrospora, Fusarium fracticaudum, Phialophora cf. hyalina, and Morchella septimelata.</title>
        <authorList>
            <person name="Wingfield B.D."/>
            <person name="Bills G.F."/>
            <person name="Dong Y."/>
            <person name="Huang W."/>
            <person name="Nel W.J."/>
            <person name="Swalarsk-Parry B.S."/>
            <person name="Vaghefi N."/>
            <person name="Wilken P.M."/>
            <person name="An Z."/>
            <person name="de Beer Z.W."/>
            <person name="De Vos L."/>
            <person name="Chen L."/>
            <person name="Duong T.A."/>
            <person name="Gao Y."/>
            <person name="Hammerbacher A."/>
            <person name="Kikkert J.R."/>
            <person name="Li Y."/>
            <person name="Li H."/>
            <person name="Li K."/>
            <person name="Li Q."/>
            <person name="Liu X."/>
            <person name="Ma X."/>
            <person name="Naidoo K."/>
            <person name="Pethybridge S.J."/>
            <person name="Sun J."/>
            <person name="Steenkamp E.T."/>
            <person name="van der Nest M.A."/>
            <person name="van Wyk S."/>
            <person name="Wingfield M.J."/>
            <person name="Xiong C."/>
            <person name="Yue Q."/>
            <person name="Zhang X."/>
        </authorList>
    </citation>
    <scope>NUCLEOTIDE SEQUENCE [LARGE SCALE GENOMIC DNA]</scope>
    <source>
        <strain evidence="3 4">DSM 5745</strain>
    </source>
</reference>
<keyword evidence="4" id="KW-1185">Reference proteome</keyword>
<dbReference type="EMBL" id="PVWQ01000005">
    <property type="protein sequence ID" value="RDW81075.1"/>
    <property type="molecule type" value="Genomic_DNA"/>
</dbReference>
<dbReference type="GeneID" id="38115002"/>
<gene>
    <name evidence="3" type="ORF">DSM5745_04632</name>
</gene>
<evidence type="ECO:0000313" key="4">
    <source>
        <dbReference type="Proteomes" id="UP000256690"/>
    </source>
</evidence>
<sequence length="172" mass="19814">MDKRPELAAMVGGAGLKESHPTSSDFNLCQADDGDDDEDKEDDLEEGNRLFHLDDNQRNNRIDESKFEITANDIEWDSGCRTFDYEEIEMTAEDRILETQRNCLERIQNSNTHAMSWVLLMQLSNLTSFPLIAYYYAFGSMAMHIRLLILEELNFTIGIRYKGYGDPIWDAA</sequence>
<evidence type="ECO:0000256" key="2">
    <source>
        <dbReference type="SAM" id="Phobius"/>
    </source>
</evidence>
<keyword evidence="2" id="KW-1133">Transmembrane helix</keyword>
<keyword evidence="2" id="KW-0812">Transmembrane</keyword>
<accession>A0A3D8S487</accession>
<proteinExistence type="predicted"/>
<protein>
    <submittedName>
        <fullName evidence="3">Uncharacterized protein</fullName>
    </submittedName>
</protein>
<evidence type="ECO:0000313" key="3">
    <source>
        <dbReference type="EMBL" id="RDW81075.1"/>
    </source>
</evidence>
<dbReference type="RefSeq" id="XP_026604128.1">
    <property type="nucleotide sequence ID" value="XM_026746648.1"/>
</dbReference>
<dbReference type="AlphaFoldDB" id="A0A3D8S487"/>
<name>A0A3D8S487_9EURO</name>
<keyword evidence="2" id="KW-0472">Membrane</keyword>
<feature type="region of interest" description="Disordered" evidence="1">
    <location>
        <begin position="1"/>
        <end position="45"/>
    </location>
</feature>
<feature type="compositionally biased region" description="Acidic residues" evidence="1">
    <location>
        <begin position="32"/>
        <end position="45"/>
    </location>
</feature>
<comment type="caution">
    <text evidence="3">The sequence shown here is derived from an EMBL/GenBank/DDBJ whole genome shotgun (WGS) entry which is preliminary data.</text>
</comment>
<organism evidence="3 4">
    <name type="scientific">Aspergillus mulundensis</name>
    <dbReference type="NCBI Taxonomy" id="1810919"/>
    <lineage>
        <taxon>Eukaryota</taxon>
        <taxon>Fungi</taxon>
        <taxon>Dikarya</taxon>
        <taxon>Ascomycota</taxon>
        <taxon>Pezizomycotina</taxon>
        <taxon>Eurotiomycetes</taxon>
        <taxon>Eurotiomycetidae</taxon>
        <taxon>Eurotiales</taxon>
        <taxon>Aspergillaceae</taxon>
        <taxon>Aspergillus</taxon>
        <taxon>Aspergillus subgen. Nidulantes</taxon>
    </lineage>
</organism>
<feature type="transmembrane region" description="Helical" evidence="2">
    <location>
        <begin position="114"/>
        <end position="137"/>
    </location>
</feature>
<dbReference type="Proteomes" id="UP000256690">
    <property type="component" value="Unassembled WGS sequence"/>
</dbReference>